<feature type="non-terminal residue" evidence="1">
    <location>
        <position position="458"/>
    </location>
</feature>
<dbReference type="GO" id="GO:0031267">
    <property type="term" value="F:small GTPase binding"/>
    <property type="evidence" value="ECO:0007669"/>
    <property type="project" value="InterPro"/>
</dbReference>
<dbReference type="Proteomes" id="UP000324800">
    <property type="component" value="Unassembled WGS sequence"/>
</dbReference>
<organism evidence="1 2">
    <name type="scientific">Streblomastix strix</name>
    <dbReference type="NCBI Taxonomy" id="222440"/>
    <lineage>
        <taxon>Eukaryota</taxon>
        <taxon>Metamonada</taxon>
        <taxon>Preaxostyla</taxon>
        <taxon>Oxymonadida</taxon>
        <taxon>Streblomastigidae</taxon>
        <taxon>Streblomastix</taxon>
    </lineage>
</organism>
<protein>
    <submittedName>
        <fullName evidence="1">Uncharacterized protein</fullName>
    </submittedName>
</protein>
<dbReference type="InterPro" id="IPR008081">
    <property type="entry name" value="Cytoplasmic_FMR1-int"/>
</dbReference>
<gene>
    <name evidence="1" type="ORF">EZS28_045659</name>
</gene>
<dbReference type="GO" id="GO:0030833">
    <property type="term" value="P:regulation of actin filament polymerization"/>
    <property type="evidence" value="ECO:0007669"/>
    <property type="project" value="InterPro"/>
</dbReference>
<name>A0A5J4TKD0_9EUKA</name>
<dbReference type="AlphaFoldDB" id="A0A5J4TKD0"/>
<evidence type="ECO:0000313" key="1">
    <source>
        <dbReference type="EMBL" id="KAA6358814.1"/>
    </source>
</evidence>
<comment type="caution">
    <text evidence="1">The sequence shown here is derived from an EMBL/GenBank/DDBJ whole genome shotgun (WGS) entry which is preliminary data.</text>
</comment>
<proteinExistence type="predicted"/>
<evidence type="ECO:0000313" key="2">
    <source>
        <dbReference type="Proteomes" id="UP000324800"/>
    </source>
</evidence>
<dbReference type="EMBL" id="SNRW01029322">
    <property type="protein sequence ID" value="KAA6358814.1"/>
    <property type="molecule type" value="Genomic_DNA"/>
</dbReference>
<reference evidence="1 2" key="1">
    <citation type="submission" date="2019-03" db="EMBL/GenBank/DDBJ databases">
        <title>Single cell metagenomics reveals metabolic interactions within the superorganism composed of flagellate Streblomastix strix and complex community of Bacteroidetes bacteria on its surface.</title>
        <authorList>
            <person name="Treitli S.C."/>
            <person name="Kolisko M."/>
            <person name="Husnik F."/>
            <person name="Keeling P."/>
            <person name="Hampl V."/>
        </authorList>
    </citation>
    <scope>NUCLEOTIDE SEQUENCE [LARGE SCALE GENOMIC DNA]</scope>
    <source>
        <strain evidence="1">ST1C</strain>
    </source>
</reference>
<feature type="non-terminal residue" evidence="1">
    <location>
        <position position="1"/>
    </location>
</feature>
<dbReference type="PANTHER" id="PTHR12195">
    <property type="entry name" value="CYTOPLASMIC FMR1-INTERACTING PROTEIN-RELATED"/>
    <property type="match status" value="1"/>
</dbReference>
<dbReference type="Pfam" id="PF05994">
    <property type="entry name" value="FragX_IP"/>
    <property type="match status" value="1"/>
</dbReference>
<sequence>QGYPNTTQQGEAQIVPVQNDQERYLFRKGGEKMVGVSRYLVAKMPYDSLFLLRDITIVGHRLDFGGRLAAQIENLLIDNIEAGLQLVQNSSTIMMADTLLQVLFDVHHQLEKDAIVHTSWSDLISSVKGRCSATSLSSSFVNVTSQMVFQEIGTQMILNFDTMQFVPKQRETGNTGGNSSFQKAIKQTRNLMKEFKNDDFLFTKQLNFHLSNSFAMNSMFFASHPHIIALLHWMDPDEPRILVANMCDLFPDVIEGIIHDARAIAAALPFAGRNTPALDPTGEEHRRFYHERRNALRNKQQTYTRLASSITRLGNILSFVIMLDETLASEDTIGFGINAASVGYSLRASYPNQTQMPGFLSRFSSTEIADQNPDSELKTEQLIGSMLANSGTELTLAPAALNSSIIHQRPLFVYALQRLRQAVRNISQSQNVKLFNEHGPLTFAIPLPVAWKDVVGTV</sequence>
<accession>A0A5J4TKD0</accession>